<evidence type="ECO:0000259" key="6">
    <source>
        <dbReference type="PROSITE" id="PS50023"/>
    </source>
</evidence>
<dbReference type="PANTHER" id="PTHR45787:SF13">
    <property type="entry name" value="LD11652P"/>
    <property type="match status" value="1"/>
</dbReference>
<sequence>MALVVEKISDRYLLHALDRFWHNSCLKCHCCNRLLADLGTSCFSKGGYILCKKDYSRWFYDL</sequence>
<dbReference type="AlphaFoldDB" id="T1GMZ8"/>
<feature type="domain" description="LIM zinc-binding" evidence="6">
    <location>
        <begin position="1"/>
        <end position="61"/>
    </location>
</feature>
<dbReference type="InterPro" id="IPR001781">
    <property type="entry name" value="Znf_LIM"/>
</dbReference>
<reference evidence="8" key="1">
    <citation type="submission" date="2013-02" db="EMBL/GenBank/DDBJ databases">
        <authorList>
            <person name="Hughes D."/>
        </authorList>
    </citation>
    <scope>NUCLEOTIDE SEQUENCE</scope>
    <source>
        <strain>Durham</strain>
        <strain evidence="8">NC isolate 2 -- Noor lab</strain>
    </source>
</reference>
<dbReference type="EnsemblMetazoa" id="MESCA004937-RA">
    <property type="protein sequence ID" value="MESCA004937-PA"/>
    <property type="gene ID" value="MESCA004937"/>
</dbReference>
<dbReference type="InterPro" id="IPR050945">
    <property type="entry name" value="LMO_RBTN_TF"/>
</dbReference>
<keyword evidence="1 5" id="KW-0479">Metal-binding</keyword>
<dbReference type="Gene3D" id="2.10.110.10">
    <property type="entry name" value="Cysteine Rich Protein"/>
    <property type="match status" value="1"/>
</dbReference>
<dbReference type="Proteomes" id="UP000015102">
    <property type="component" value="Unassembled WGS sequence"/>
</dbReference>
<evidence type="ECO:0000313" key="8">
    <source>
        <dbReference type="Proteomes" id="UP000015102"/>
    </source>
</evidence>
<dbReference type="SUPFAM" id="SSF57716">
    <property type="entry name" value="Glucocorticoid receptor-like (DNA-binding domain)"/>
    <property type="match status" value="1"/>
</dbReference>
<dbReference type="EMBL" id="CAQQ02050571">
    <property type="status" value="NOT_ANNOTATED_CDS"/>
    <property type="molecule type" value="Genomic_DNA"/>
</dbReference>
<proteinExistence type="predicted"/>
<dbReference type="EMBL" id="CAQQ02050570">
    <property type="status" value="NOT_ANNOTATED_CDS"/>
    <property type="molecule type" value="Genomic_DNA"/>
</dbReference>
<keyword evidence="8" id="KW-1185">Reference proteome</keyword>
<dbReference type="GO" id="GO:0046872">
    <property type="term" value="F:metal ion binding"/>
    <property type="evidence" value="ECO:0007669"/>
    <property type="project" value="UniProtKB-KW"/>
</dbReference>
<evidence type="ECO:0000256" key="4">
    <source>
        <dbReference type="ARBA" id="ARBA00023038"/>
    </source>
</evidence>
<protein>
    <recommendedName>
        <fullName evidence="6">LIM zinc-binding domain-containing protein</fullName>
    </recommendedName>
</protein>
<organism evidence="7 8">
    <name type="scientific">Megaselia scalaris</name>
    <name type="common">Humpbacked fly</name>
    <name type="synonym">Phora scalaris</name>
    <dbReference type="NCBI Taxonomy" id="36166"/>
    <lineage>
        <taxon>Eukaryota</taxon>
        <taxon>Metazoa</taxon>
        <taxon>Ecdysozoa</taxon>
        <taxon>Arthropoda</taxon>
        <taxon>Hexapoda</taxon>
        <taxon>Insecta</taxon>
        <taxon>Pterygota</taxon>
        <taxon>Neoptera</taxon>
        <taxon>Endopterygota</taxon>
        <taxon>Diptera</taxon>
        <taxon>Brachycera</taxon>
        <taxon>Muscomorpha</taxon>
        <taxon>Platypezoidea</taxon>
        <taxon>Phoridae</taxon>
        <taxon>Megaseliini</taxon>
        <taxon>Megaselia</taxon>
    </lineage>
</organism>
<reference evidence="7" key="2">
    <citation type="submission" date="2015-06" db="UniProtKB">
        <authorList>
            <consortium name="EnsemblMetazoa"/>
        </authorList>
    </citation>
    <scope>IDENTIFICATION</scope>
</reference>
<evidence type="ECO:0000256" key="2">
    <source>
        <dbReference type="ARBA" id="ARBA00022737"/>
    </source>
</evidence>
<dbReference type="PANTHER" id="PTHR45787">
    <property type="entry name" value="LD11652P"/>
    <property type="match status" value="1"/>
</dbReference>
<dbReference type="Pfam" id="PF00412">
    <property type="entry name" value="LIM"/>
    <property type="match status" value="1"/>
</dbReference>
<evidence type="ECO:0000256" key="3">
    <source>
        <dbReference type="ARBA" id="ARBA00022833"/>
    </source>
</evidence>
<dbReference type="HOGENOM" id="CLU_187010_1_1_1"/>
<keyword evidence="3 5" id="KW-0862">Zinc</keyword>
<keyword evidence="2" id="KW-0677">Repeat</keyword>
<evidence type="ECO:0000256" key="5">
    <source>
        <dbReference type="PROSITE-ProRule" id="PRU00125"/>
    </source>
</evidence>
<name>T1GMZ8_MEGSC</name>
<dbReference type="PROSITE" id="PS50023">
    <property type="entry name" value="LIM_DOMAIN_2"/>
    <property type="match status" value="1"/>
</dbReference>
<dbReference type="EMBL" id="CAQQ02050572">
    <property type="status" value="NOT_ANNOTATED_CDS"/>
    <property type="molecule type" value="Genomic_DNA"/>
</dbReference>
<accession>T1GMZ8</accession>
<evidence type="ECO:0000256" key="1">
    <source>
        <dbReference type="ARBA" id="ARBA00022723"/>
    </source>
</evidence>
<evidence type="ECO:0000313" key="7">
    <source>
        <dbReference type="EnsemblMetazoa" id="MESCA004937-PA"/>
    </source>
</evidence>
<keyword evidence="4 5" id="KW-0440">LIM domain</keyword>
<dbReference type="SMART" id="SM00132">
    <property type="entry name" value="LIM"/>
    <property type="match status" value="1"/>
</dbReference>
<dbReference type="STRING" id="36166.T1GMZ8"/>